<dbReference type="GO" id="GO:0140097">
    <property type="term" value="F:catalytic activity, acting on DNA"/>
    <property type="evidence" value="ECO:0007669"/>
    <property type="project" value="UniProtKB-ARBA"/>
</dbReference>
<dbReference type="GO" id="GO:0051213">
    <property type="term" value="F:dioxygenase activity"/>
    <property type="evidence" value="ECO:0007669"/>
    <property type="project" value="UniProtKB-KW"/>
</dbReference>
<reference evidence="10 11" key="1">
    <citation type="journal article" date="2003" name="DNA Res.">
        <title>Structural analysis of four large plasmids harboring in a unicellular cyanobacterium, Synechocystis sp. PCC 6803.</title>
        <authorList>
            <person name="Kaneko T."/>
            <person name="Nakamura Y."/>
            <person name="Sasamoto S."/>
            <person name="Watanabe A."/>
            <person name="Kohara M."/>
            <person name="Matsumoto M."/>
            <person name="Shimpo S."/>
            <person name="Yamada M."/>
            <person name="Tabata S."/>
        </authorList>
    </citation>
    <scope>NUCLEOTIDE SEQUENCE [LARGE SCALE GENOMIC DNA]</scope>
    <source>
        <strain evidence="11">ATCC 27184 / PCC 6803 / Kazusa</strain>
    </source>
</reference>
<evidence type="ECO:0000256" key="6">
    <source>
        <dbReference type="ARBA" id="ARBA00023002"/>
    </source>
</evidence>
<geneLocation type="plasmid" evidence="10 11">
    <name>pSYSA</name>
</geneLocation>
<organism evidence="10 11">
    <name type="scientific">Synechocystis sp. (strain ATCC 27184 / PCC 6803 / Kazusa)</name>
    <dbReference type="NCBI Taxonomy" id="1111708"/>
    <lineage>
        <taxon>Bacteria</taxon>
        <taxon>Bacillati</taxon>
        <taxon>Cyanobacteriota</taxon>
        <taxon>Cyanophyceae</taxon>
        <taxon>Synechococcales</taxon>
        <taxon>Merismopediaceae</taxon>
        <taxon>Synechocystis</taxon>
    </lineage>
</organism>
<dbReference type="Pfam" id="PF13532">
    <property type="entry name" value="2OG-FeII_Oxy_2"/>
    <property type="match status" value="1"/>
</dbReference>
<keyword evidence="11" id="KW-1185">Reference proteome</keyword>
<dbReference type="AlphaFoldDB" id="Q6ZEA1"/>
<keyword evidence="8" id="KW-0234">DNA repair</keyword>
<keyword evidence="7" id="KW-0408">Iron</keyword>
<dbReference type="InterPro" id="IPR005123">
    <property type="entry name" value="Oxoglu/Fe-dep_dioxygenase_dom"/>
</dbReference>
<dbReference type="PANTHER" id="PTHR31212">
    <property type="entry name" value="ALPHA-KETOGLUTARATE-DEPENDENT DIOXYGENASE ALKB HOMOLOG 3"/>
    <property type="match status" value="1"/>
</dbReference>
<dbReference type="FunFam" id="2.60.120.590:FF:000004">
    <property type="entry name" value="DNA oxidative demethylase ALKBH2"/>
    <property type="match status" value="1"/>
</dbReference>
<dbReference type="KEGG" id="syn:slr7097"/>
<evidence type="ECO:0000259" key="9">
    <source>
        <dbReference type="PROSITE" id="PS51471"/>
    </source>
</evidence>
<dbReference type="InterPro" id="IPR032854">
    <property type="entry name" value="ALKBH3"/>
</dbReference>
<dbReference type="Gene3D" id="2.60.120.590">
    <property type="entry name" value="Alpha-ketoglutarate-dependent dioxygenase AlkB-like"/>
    <property type="match status" value="1"/>
</dbReference>
<dbReference type="InParanoid" id="Q6ZEA1"/>
<dbReference type="PROSITE" id="PS51471">
    <property type="entry name" value="FE2OG_OXY"/>
    <property type="match status" value="1"/>
</dbReference>
<keyword evidence="6" id="KW-0560">Oxidoreductase</keyword>
<dbReference type="PANTHER" id="PTHR31212:SF4">
    <property type="entry name" value="ALPHA-KETOGLUTARATE-DEPENDENT DIOXYGENASE ALKB HOMOLOG 3"/>
    <property type="match status" value="1"/>
</dbReference>
<dbReference type="EnsemblBacteria" id="BAD01999">
    <property type="protein sequence ID" value="BAD01999"/>
    <property type="gene ID" value="BAD01999"/>
</dbReference>
<evidence type="ECO:0000256" key="1">
    <source>
        <dbReference type="ARBA" id="ARBA00001954"/>
    </source>
</evidence>
<keyword evidence="10" id="KW-0614">Plasmid</keyword>
<evidence type="ECO:0000256" key="2">
    <source>
        <dbReference type="ARBA" id="ARBA00022723"/>
    </source>
</evidence>
<evidence type="ECO:0000256" key="7">
    <source>
        <dbReference type="ARBA" id="ARBA00023004"/>
    </source>
</evidence>
<dbReference type="InterPro" id="IPR037151">
    <property type="entry name" value="AlkB-like_sf"/>
</dbReference>
<dbReference type="GO" id="GO:0006307">
    <property type="term" value="P:DNA alkylation repair"/>
    <property type="evidence" value="ECO:0007669"/>
    <property type="project" value="InterPro"/>
</dbReference>
<proteinExistence type="predicted"/>
<name>Q6ZEA1_SYNY3</name>
<keyword evidence="2" id="KW-0479">Metal-binding</keyword>
<evidence type="ECO:0000256" key="5">
    <source>
        <dbReference type="ARBA" id="ARBA00022964"/>
    </source>
</evidence>
<dbReference type="InterPro" id="IPR027450">
    <property type="entry name" value="AlkB-like"/>
</dbReference>
<protein>
    <submittedName>
        <fullName evidence="10">Slr7097 protein</fullName>
    </submittedName>
</protein>
<accession>Q6ZEA1</accession>
<comment type="cofactor">
    <cofactor evidence="1">
        <name>Fe(2+)</name>
        <dbReference type="ChEBI" id="CHEBI:29033"/>
    </cofactor>
</comment>
<dbReference type="Proteomes" id="UP000001425">
    <property type="component" value="Plasmid pSYSA"/>
</dbReference>
<evidence type="ECO:0000256" key="3">
    <source>
        <dbReference type="ARBA" id="ARBA00022763"/>
    </source>
</evidence>
<dbReference type="EMBL" id="AP004311">
    <property type="protein sequence ID" value="BAD01999.1"/>
    <property type="molecule type" value="Genomic_DNA"/>
</dbReference>
<feature type="domain" description="Fe2OG dioxygenase" evidence="9">
    <location>
        <begin position="109"/>
        <end position="208"/>
    </location>
</feature>
<keyword evidence="5" id="KW-0223">Dioxygenase</keyword>
<dbReference type="PhylomeDB" id="Q6ZEA1"/>
<evidence type="ECO:0000256" key="4">
    <source>
        <dbReference type="ARBA" id="ARBA00022842"/>
    </source>
</evidence>
<dbReference type="GO" id="GO:0046872">
    <property type="term" value="F:metal ion binding"/>
    <property type="evidence" value="ECO:0007669"/>
    <property type="project" value="UniProtKB-KW"/>
</dbReference>
<dbReference type="GO" id="GO:0032451">
    <property type="term" value="F:demethylase activity"/>
    <property type="evidence" value="ECO:0007669"/>
    <property type="project" value="UniProtKB-ARBA"/>
</dbReference>
<dbReference type="SUPFAM" id="SSF51197">
    <property type="entry name" value="Clavaminate synthase-like"/>
    <property type="match status" value="1"/>
</dbReference>
<dbReference type="GO" id="GO:0016705">
    <property type="term" value="F:oxidoreductase activity, acting on paired donors, with incorporation or reduction of molecular oxygen"/>
    <property type="evidence" value="ECO:0007669"/>
    <property type="project" value="UniProtKB-ARBA"/>
</dbReference>
<evidence type="ECO:0000313" key="10">
    <source>
        <dbReference type="EMBL" id="BAD01999.1"/>
    </source>
</evidence>
<gene>
    <name evidence="10" type="ordered locus">slr7097</name>
</gene>
<dbReference type="GO" id="GO:0016787">
    <property type="term" value="F:hydrolase activity"/>
    <property type="evidence" value="ECO:0007669"/>
    <property type="project" value="UniProtKB-ARBA"/>
</dbReference>
<evidence type="ECO:0000256" key="8">
    <source>
        <dbReference type="ARBA" id="ARBA00023204"/>
    </source>
</evidence>
<keyword evidence="4" id="KW-0460">Magnesium</keyword>
<keyword evidence="3" id="KW-0227">DNA damage</keyword>
<evidence type="ECO:0000313" key="11">
    <source>
        <dbReference type="Proteomes" id="UP000001425"/>
    </source>
</evidence>
<sequence>MIKQLSLFDIYPNGSPEEIIISDGHLQLYHSIFSDVEASRYYDRLEKEICWQQDSIILFGKSQPLPRLTAWYGDPERSYTYSGIAMEPTPWIPLLQTIKTKAETLAKATFNSVLLNFYRTGTDGVSWHADDEPELKKNYPIASVSFGGTRRFLLKHKTDPTIEKVELILTSGSILLMLGTTQEYWLHQVPKTKKFVEPRINLTFRFIQ</sequence>